<reference evidence="1" key="2">
    <citation type="submission" date="2022-06" db="UniProtKB">
        <authorList>
            <consortium name="EnsemblPlants"/>
        </authorList>
    </citation>
    <scope>IDENTIFICATION</scope>
</reference>
<dbReference type="AlphaFoldDB" id="A0A8R7VGQ2"/>
<evidence type="ECO:0000313" key="2">
    <source>
        <dbReference type="Proteomes" id="UP000015106"/>
    </source>
</evidence>
<proteinExistence type="predicted"/>
<organism evidence="1 2">
    <name type="scientific">Triticum urartu</name>
    <name type="common">Red wild einkorn</name>
    <name type="synonym">Crithodium urartu</name>
    <dbReference type="NCBI Taxonomy" id="4572"/>
    <lineage>
        <taxon>Eukaryota</taxon>
        <taxon>Viridiplantae</taxon>
        <taxon>Streptophyta</taxon>
        <taxon>Embryophyta</taxon>
        <taxon>Tracheophyta</taxon>
        <taxon>Spermatophyta</taxon>
        <taxon>Magnoliopsida</taxon>
        <taxon>Liliopsida</taxon>
        <taxon>Poales</taxon>
        <taxon>Poaceae</taxon>
        <taxon>BOP clade</taxon>
        <taxon>Pooideae</taxon>
        <taxon>Triticodae</taxon>
        <taxon>Triticeae</taxon>
        <taxon>Triticinae</taxon>
        <taxon>Triticum</taxon>
    </lineage>
</organism>
<sequence>MELITVKLFSSSRSIFSIAQPRWAGGGGYGEGRSSCCGWCRRKWWMLTMLSHGGKVILKNNYLAKTLTIHSAQQQVSSPRWFMDPRSRCTDCSLKPMNAFEDAHMVYMLTKEA</sequence>
<protein>
    <submittedName>
        <fullName evidence="1">Uncharacterized protein</fullName>
    </submittedName>
</protein>
<dbReference type="Proteomes" id="UP000015106">
    <property type="component" value="Unassembled WGS sequence"/>
</dbReference>
<dbReference type="EnsemblPlants" id="TuG1812S0001604400.01.T01">
    <property type="protein sequence ID" value="TuG1812S0001604400.01.T01"/>
    <property type="gene ID" value="TuG1812S0001604400.01"/>
</dbReference>
<keyword evidence="2" id="KW-1185">Reference proteome</keyword>
<accession>A0A8R7VGQ2</accession>
<reference evidence="2" key="1">
    <citation type="journal article" date="2013" name="Nature">
        <title>Draft genome of the wheat A-genome progenitor Triticum urartu.</title>
        <authorList>
            <person name="Ling H.Q."/>
            <person name="Zhao S."/>
            <person name="Liu D."/>
            <person name="Wang J."/>
            <person name="Sun H."/>
            <person name="Zhang C."/>
            <person name="Fan H."/>
            <person name="Li D."/>
            <person name="Dong L."/>
            <person name="Tao Y."/>
            <person name="Gao C."/>
            <person name="Wu H."/>
            <person name="Li Y."/>
            <person name="Cui Y."/>
            <person name="Guo X."/>
            <person name="Zheng S."/>
            <person name="Wang B."/>
            <person name="Yu K."/>
            <person name="Liang Q."/>
            <person name="Yang W."/>
            <person name="Lou X."/>
            <person name="Chen J."/>
            <person name="Feng M."/>
            <person name="Jian J."/>
            <person name="Zhang X."/>
            <person name="Luo G."/>
            <person name="Jiang Y."/>
            <person name="Liu J."/>
            <person name="Wang Z."/>
            <person name="Sha Y."/>
            <person name="Zhang B."/>
            <person name="Wu H."/>
            <person name="Tang D."/>
            <person name="Shen Q."/>
            <person name="Xue P."/>
            <person name="Zou S."/>
            <person name="Wang X."/>
            <person name="Liu X."/>
            <person name="Wang F."/>
            <person name="Yang Y."/>
            <person name="An X."/>
            <person name="Dong Z."/>
            <person name="Zhang K."/>
            <person name="Zhang X."/>
            <person name="Luo M.C."/>
            <person name="Dvorak J."/>
            <person name="Tong Y."/>
            <person name="Wang J."/>
            <person name="Yang H."/>
            <person name="Li Z."/>
            <person name="Wang D."/>
            <person name="Zhang A."/>
            <person name="Wang J."/>
        </authorList>
    </citation>
    <scope>NUCLEOTIDE SEQUENCE</scope>
    <source>
        <strain evidence="2">cv. G1812</strain>
    </source>
</reference>
<name>A0A8R7VGQ2_TRIUA</name>
<dbReference type="Gramene" id="TuG1812S0001604400.01.T01">
    <property type="protein sequence ID" value="TuG1812S0001604400.01.T01"/>
    <property type="gene ID" value="TuG1812S0001604400.01"/>
</dbReference>
<evidence type="ECO:0000313" key="1">
    <source>
        <dbReference type="EnsemblPlants" id="TuG1812S0001604400.01.T01"/>
    </source>
</evidence>